<keyword evidence="3" id="KW-1185">Reference proteome</keyword>
<organism evidence="2 3">
    <name type="scientific">Zasmidium cellare</name>
    <name type="common">Wine cellar mold</name>
    <name type="synonym">Racodium cellare</name>
    <dbReference type="NCBI Taxonomy" id="395010"/>
    <lineage>
        <taxon>Eukaryota</taxon>
        <taxon>Fungi</taxon>
        <taxon>Dikarya</taxon>
        <taxon>Ascomycota</taxon>
        <taxon>Pezizomycotina</taxon>
        <taxon>Dothideomycetes</taxon>
        <taxon>Dothideomycetidae</taxon>
        <taxon>Mycosphaerellales</taxon>
        <taxon>Mycosphaerellaceae</taxon>
        <taxon>Zasmidium</taxon>
    </lineage>
</organism>
<evidence type="ECO:0000313" key="3">
    <source>
        <dbReference type="Proteomes" id="UP001305779"/>
    </source>
</evidence>
<protein>
    <recommendedName>
        <fullName evidence="1">Heterokaryon incompatibility domain-containing protein</fullName>
    </recommendedName>
</protein>
<dbReference type="InterPro" id="IPR010730">
    <property type="entry name" value="HET"/>
</dbReference>
<dbReference type="PANTHER" id="PTHR24148:SF64">
    <property type="entry name" value="HETEROKARYON INCOMPATIBILITY DOMAIN-CONTAINING PROTEIN"/>
    <property type="match status" value="1"/>
</dbReference>
<name>A0ABR0EEL2_ZASCE</name>
<dbReference type="Pfam" id="PF26639">
    <property type="entry name" value="Het-6_barrel"/>
    <property type="match status" value="1"/>
</dbReference>
<dbReference type="Proteomes" id="UP001305779">
    <property type="component" value="Unassembled WGS sequence"/>
</dbReference>
<dbReference type="Pfam" id="PF06985">
    <property type="entry name" value="HET"/>
    <property type="match status" value="1"/>
</dbReference>
<dbReference type="PANTHER" id="PTHR24148">
    <property type="entry name" value="ANKYRIN REPEAT DOMAIN-CONTAINING PROTEIN 39 HOMOLOG-RELATED"/>
    <property type="match status" value="1"/>
</dbReference>
<proteinExistence type="predicted"/>
<dbReference type="EMBL" id="JAXOVC010000006">
    <property type="protein sequence ID" value="KAK4499939.1"/>
    <property type="molecule type" value="Genomic_DNA"/>
</dbReference>
<dbReference type="InterPro" id="IPR052895">
    <property type="entry name" value="HetReg/Transcr_Mod"/>
</dbReference>
<sequence>MAKSGKFSQHADGDAISMRWDLPPHRRHDLMDKADRLKAIGWPLAPRVVCNAMYYLCTTCYEFEDAVHTVTVKSVYSPLSDDGSEIRILTLFPGTWSEDIQCELTTESLDDPDLVYHALSYAWGHHSDLSAIIVSGRVVTITPSLEAALRHVRQEDQPLTLWIDKLCINQKDDVEKAQQVALMHRLGAAEPLVEAAEKHELLRRWSTRSTNAVESVLSTICGCYNGRGKKKDYGMPLPTVLAWSMLIAADKLLSTDDAHEDDPFAIIMHFAQDKHISALPCFFRNMFGQLYFRETAHFHRQWLLFRHLLSMPWHTRLWTVQEAMLVTNAWVIYGRHRIPFSTIRTALLNQRRHLYTCCSKVEKLFPSTYAFVPDAVYTAPAPRGDVDRLLRMYRCKGCGDARDKVFGIAALMESGRGVEVDYGRSVREVYTEAMSLIISQCEGDLRCLTGQGFSSSTQNLPSWVRDLSLRPRIESVHAEMRRLDAYDLYNASANIPGAEVTLKNTHLHLSGIKISTITQLCTPLDLPIEQCDARYVLRVLLSWRRAAQNAGHNIPLLLPDVRKQNQAPFWRTILGDLIWDSPSMNFRRFRPDEDAWAYTTWLRKILLQSVLFVRPTLEDGFVQAVLGACFGRALFVTGTGRLGLVCADASVGDQVWVLRGGRVPFVLRGKGEGYGLVGDCYLNGGMDEEGVDGGVGVKEVTIC</sequence>
<gene>
    <name evidence="2" type="ORF">PRZ48_008125</name>
</gene>
<feature type="domain" description="Heterokaryon incompatibility" evidence="1">
    <location>
        <begin position="116"/>
        <end position="185"/>
    </location>
</feature>
<accession>A0ABR0EEL2</accession>
<comment type="caution">
    <text evidence="2">The sequence shown here is derived from an EMBL/GenBank/DDBJ whole genome shotgun (WGS) entry which is preliminary data.</text>
</comment>
<evidence type="ECO:0000259" key="1">
    <source>
        <dbReference type="Pfam" id="PF06985"/>
    </source>
</evidence>
<reference evidence="2 3" key="1">
    <citation type="journal article" date="2023" name="G3 (Bethesda)">
        <title>A chromosome-level genome assembly of Zasmidium syzygii isolated from banana leaves.</title>
        <authorList>
            <person name="van Westerhoven A.C."/>
            <person name="Mehrabi R."/>
            <person name="Talebi R."/>
            <person name="Steentjes M.B.F."/>
            <person name="Corcolon B."/>
            <person name="Chong P.A."/>
            <person name="Kema G.H.J."/>
            <person name="Seidl M.F."/>
        </authorList>
    </citation>
    <scope>NUCLEOTIDE SEQUENCE [LARGE SCALE GENOMIC DNA]</scope>
    <source>
        <strain evidence="2 3">P124</strain>
    </source>
</reference>
<evidence type="ECO:0000313" key="2">
    <source>
        <dbReference type="EMBL" id="KAK4499939.1"/>
    </source>
</evidence>